<dbReference type="EMBL" id="BGZK01002085">
    <property type="protein sequence ID" value="GBP90495.1"/>
    <property type="molecule type" value="Genomic_DNA"/>
</dbReference>
<feature type="compositionally biased region" description="Polar residues" evidence="1">
    <location>
        <begin position="288"/>
        <end position="317"/>
    </location>
</feature>
<organism evidence="2 3">
    <name type="scientific">Eumeta variegata</name>
    <name type="common">Bagworm moth</name>
    <name type="synonym">Eumeta japonica</name>
    <dbReference type="NCBI Taxonomy" id="151549"/>
    <lineage>
        <taxon>Eukaryota</taxon>
        <taxon>Metazoa</taxon>
        <taxon>Ecdysozoa</taxon>
        <taxon>Arthropoda</taxon>
        <taxon>Hexapoda</taxon>
        <taxon>Insecta</taxon>
        <taxon>Pterygota</taxon>
        <taxon>Neoptera</taxon>
        <taxon>Endopterygota</taxon>
        <taxon>Lepidoptera</taxon>
        <taxon>Glossata</taxon>
        <taxon>Ditrysia</taxon>
        <taxon>Tineoidea</taxon>
        <taxon>Psychidae</taxon>
        <taxon>Oiketicinae</taxon>
        <taxon>Eumeta</taxon>
    </lineage>
</organism>
<comment type="caution">
    <text evidence="2">The sequence shown here is derived from an EMBL/GenBank/DDBJ whole genome shotgun (WGS) entry which is preliminary data.</text>
</comment>
<sequence length="317" mass="35027">MKKLYQTPSTEERKKRGPYASEIDTAMQYIYSYLEENSEECQFSLEELMTKIEGDYHPHIKIVKTQLLKKYGDDILIAVTANEAPVVCFRSTGFKLLMDAWYNEKSDNKLEELRSPAPNGRYRAPTPSALSYSLFVQIAAPLRPATLPALPIESPLRRRPLRSTTNNSLLFQGTANPDGPGTTGLEDAPRRYQVSPAHPPLSLTPSSVPRLLAYHGPRFPLLPPGAGGFGPKTPITLEFIQQVLTKALSEIGYEAPQDVVKKLMARVTPVSSRATSPMKTNKNKNKRQASSLSTCSDSTVVGSDSESKNSNTSFTFT</sequence>
<dbReference type="Proteomes" id="UP000299102">
    <property type="component" value="Unassembled WGS sequence"/>
</dbReference>
<evidence type="ECO:0000313" key="3">
    <source>
        <dbReference type="Proteomes" id="UP000299102"/>
    </source>
</evidence>
<keyword evidence="3" id="KW-1185">Reference proteome</keyword>
<gene>
    <name evidence="2" type="ORF">EVAR_56732_1</name>
</gene>
<accession>A0A4C1ZV05</accession>
<evidence type="ECO:0000256" key="1">
    <source>
        <dbReference type="SAM" id="MobiDB-lite"/>
    </source>
</evidence>
<feature type="compositionally biased region" description="Polar residues" evidence="1">
    <location>
        <begin position="163"/>
        <end position="175"/>
    </location>
</feature>
<dbReference type="STRING" id="151549.A0A4C1ZV05"/>
<reference evidence="2 3" key="1">
    <citation type="journal article" date="2019" name="Commun. Biol.">
        <title>The bagworm genome reveals a unique fibroin gene that provides high tensile strength.</title>
        <authorList>
            <person name="Kono N."/>
            <person name="Nakamura H."/>
            <person name="Ohtoshi R."/>
            <person name="Tomita M."/>
            <person name="Numata K."/>
            <person name="Arakawa K."/>
        </authorList>
    </citation>
    <scope>NUCLEOTIDE SEQUENCE [LARGE SCALE GENOMIC DNA]</scope>
</reference>
<feature type="compositionally biased region" description="Polar residues" evidence="1">
    <location>
        <begin position="269"/>
        <end position="280"/>
    </location>
</feature>
<feature type="region of interest" description="Disordered" evidence="1">
    <location>
        <begin position="269"/>
        <end position="317"/>
    </location>
</feature>
<protein>
    <submittedName>
        <fullName evidence="2">Uncharacterized protein</fullName>
    </submittedName>
</protein>
<dbReference type="AlphaFoldDB" id="A0A4C1ZV05"/>
<evidence type="ECO:0000313" key="2">
    <source>
        <dbReference type="EMBL" id="GBP90495.1"/>
    </source>
</evidence>
<feature type="region of interest" description="Disordered" evidence="1">
    <location>
        <begin position="163"/>
        <end position="203"/>
    </location>
</feature>
<proteinExistence type="predicted"/>
<name>A0A4C1ZV05_EUMVA</name>
<dbReference type="OrthoDB" id="6753017at2759"/>